<evidence type="ECO:0000313" key="1">
    <source>
        <dbReference type="EMBL" id="MBR7837236.1"/>
    </source>
</evidence>
<dbReference type="EMBL" id="JAGSOG010000190">
    <property type="protein sequence ID" value="MBR7837236.1"/>
    <property type="molecule type" value="Genomic_DNA"/>
</dbReference>
<dbReference type="RefSeq" id="WP_212531702.1">
    <property type="nucleotide sequence ID" value="NZ_JAGSOG010000190.1"/>
</dbReference>
<dbReference type="Proteomes" id="UP000675781">
    <property type="component" value="Unassembled WGS sequence"/>
</dbReference>
<name>A0A941IVI0_9ACTN</name>
<reference evidence="1" key="1">
    <citation type="submission" date="2021-04" db="EMBL/GenBank/DDBJ databases">
        <title>Genome based classification of Actinospica acidithermotolerans sp. nov., an actinobacterium isolated from an Indonesian hot spring.</title>
        <authorList>
            <person name="Kusuma A.B."/>
            <person name="Putra K.E."/>
            <person name="Nafisah S."/>
            <person name="Loh J."/>
            <person name="Nouioui I."/>
            <person name="Goodfellow M."/>
        </authorList>
    </citation>
    <scope>NUCLEOTIDE SEQUENCE</scope>
    <source>
        <strain evidence="1">CSCA 57</strain>
    </source>
</reference>
<keyword evidence="2" id="KW-1185">Reference proteome</keyword>
<comment type="caution">
    <text evidence="1">The sequence shown here is derived from an EMBL/GenBank/DDBJ whole genome shotgun (WGS) entry which is preliminary data.</text>
</comment>
<organism evidence="1 2">
    <name type="scientific">Actinospica durhamensis</name>
    <dbReference type="NCBI Taxonomy" id="1508375"/>
    <lineage>
        <taxon>Bacteria</taxon>
        <taxon>Bacillati</taxon>
        <taxon>Actinomycetota</taxon>
        <taxon>Actinomycetes</taxon>
        <taxon>Catenulisporales</taxon>
        <taxon>Actinospicaceae</taxon>
        <taxon>Actinospica</taxon>
    </lineage>
</organism>
<evidence type="ECO:0000313" key="2">
    <source>
        <dbReference type="Proteomes" id="UP000675781"/>
    </source>
</evidence>
<sequence length="151" mass="15123">MFVEIPAGTAAGTWVVNTLTLTNNAGQSQTTTGLDEAPITVTSDHVVSASGFTASAISVNDWAGSAPFTVSMKVAGAQNGVASIQLIWFGNGASCTQSSTTPTAGANGVYSVAVQMSQAINGAATCTLDDIIITDGKGDVALYGTDFGAPR</sequence>
<dbReference type="AlphaFoldDB" id="A0A941IVI0"/>
<proteinExistence type="predicted"/>
<accession>A0A941IVI0</accession>
<gene>
    <name evidence="1" type="ORF">KDL01_28420</name>
</gene>
<protein>
    <submittedName>
        <fullName evidence="1">Uncharacterized protein</fullName>
    </submittedName>
</protein>